<organism evidence="1">
    <name type="scientific">Lepeophtheirus salmonis</name>
    <name type="common">Salmon louse</name>
    <name type="synonym">Caligus salmonis</name>
    <dbReference type="NCBI Taxonomy" id="72036"/>
    <lineage>
        <taxon>Eukaryota</taxon>
        <taxon>Metazoa</taxon>
        <taxon>Ecdysozoa</taxon>
        <taxon>Arthropoda</taxon>
        <taxon>Crustacea</taxon>
        <taxon>Multicrustacea</taxon>
        <taxon>Hexanauplia</taxon>
        <taxon>Copepoda</taxon>
        <taxon>Siphonostomatoida</taxon>
        <taxon>Caligidae</taxon>
        <taxon>Lepeophtheirus</taxon>
    </lineage>
</organism>
<protein>
    <submittedName>
        <fullName evidence="1">Uncharacterized protein</fullName>
    </submittedName>
</protein>
<proteinExistence type="predicted"/>
<dbReference type="AlphaFoldDB" id="A0A0K2TP96"/>
<name>A0A0K2TP96_LEPSM</name>
<sequence>MRNNESSGKFYSDFGIWAKQLQIWGYLLRAQIFLPHDIRIEKSSRTETCCTGELPIRNAVSFSSYN</sequence>
<reference evidence="1" key="1">
    <citation type="submission" date="2014-05" db="EMBL/GenBank/DDBJ databases">
        <authorList>
            <person name="Chronopoulou M."/>
        </authorList>
    </citation>
    <scope>NUCLEOTIDE SEQUENCE</scope>
    <source>
        <tissue evidence="1">Whole organism</tissue>
    </source>
</reference>
<evidence type="ECO:0000313" key="1">
    <source>
        <dbReference type="EMBL" id="CDW27241.1"/>
    </source>
</evidence>
<dbReference type="EMBL" id="HACA01009880">
    <property type="protein sequence ID" value="CDW27241.1"/>
    <property type="molecule type" value="Transcribed_RNA"/>
</dbReference>
<accession>A0A0K2TP96</accession>